<protein>
    <submittedName>
        <fullName evidence="2">NADPH-dependent 7-cyano-7-deazaguanine reductase QueF</fullName>
    </submittedName>
</protein>
<name>A0ABT9VI58_9BACI</name>
<dbReference type="PROSITE" id="PS51257">
    <property type="entry name" value="PROKAR_LIPOPROTEIN"/>
    <property type="match status" value="1"/>
</dbReference>
<dbReference type="EMBL" id="JAUSTQ010000015">
    <property type="protein sequence ID" value="MDQ0160641.1"/>
    <property type="molecule type" value="Genomic_DNA"/>
</dbReference>
<proteinExistence type="predicted"/>
<dbReference type="RefSeq" id="WP_306978041.1">
    <property type="nucleotide sequence ID" value="NZ_JAUSTQ010000015.1"/>
</dbReference>
<evidence type="ECO:0000313" key="3">
    <source>
        <dbReference type="Proteomes" id="UP001224359"/>
    </source>
</evidence>
<comment type="caution">
    <text evidence="2">The sequence shown here is derived from an EMBL/GenBank/DDBJ whole genome shotgun (WGS) entry which is preliminary data.</text>
</comment>
<reference evidence="2 3" key="1">
    <citation type="submission" date="2023-07" db="EMBL/GenBank/DDBJ databases">
        <title>Genomic Encyclopedia of Type Strains, Phase IV (KMG-IV): sequencing the most valuable type-strain genomes for metagenomic binning, comparative biology and taxonomic classification.</title>
        <authorList>
            <person name="Goeker M."/>
        </authorList>
    </citation>
    <scope>NUCLEOTIDE SEQUENCE [LARGE SCALE GENOMIC DNA]</scope>
    <source>
        <strain evidence="2 3">DSM 16460</strain>
    </source>
</reference>
<keyword evidence="1" id="KW-0732">Signal</keyword>
<gene>
    <name evidence="2" type="ORF">J2S77_002645</name>
</gene>
<organism evidence="2 3">
    <name type="scientific">Alkalibacillus salilacus</name>
    <dbReference type="NCBI Taxonomy" id="284582"/>
    <lineage>
        <taxon>Bacteria</taxon>
        <taxon>Bacillati</taxon>
        <taxon>Bacillota</taxon>
        <taxon>Bacilli</taxon>
        <taxon>Bacillales</taxon>
        <taxon>Bacillaceae</taxon>
        <taxon>Alkalibacillus</taxon>
    </lineage>
</organism>
<dbReference type="Proteomes" id="UP001224359">
    <property type="component" value="Unassembled WGS sequence"/>
</dbReference>
<evidence type="ECO:0000313" key="2">
    <source>
        <dbReference type="EMBL" id="MDQ0160641.1"/>
    </source>
</evidence>
<accession>A0ABT9VI58</accession>
<feature type="chain" id="PRO_5046273478" evidence="1">
    <location>
        <begin position="20"/>
        <end position="201"/>
    </location>
</feature>
<sequence length="201" mass="23334">MKQLFITFFLMLSTSLLFACTNDTGEADEMANDQVSDRQETGHEEFETLTYEHEVEDKYRDFLNDEQLKALDELQKTILSLFVEQEDQTIVADYISEESIEMYLDSYSNDAETKEEVYEQIGKHLNEASSQAIEDQELETVNIDEAIAYSDEGENGQEELFATTIYYEFSFRNGSTQLTELTLDFIDGVFKVRDFTRVDEE</sequence>
<keyword evidence="3" id="KW-1185">Reference proteome</keyword>
<feature type="signal peptide" evidence="1">
    <location>
        <begin position="1"/>
        <end position="19"/>
    </location>
</feature>
<evidence type="ECO:0000256" key="1">
    <source>
        <dbReference type="SAM" id="SignalP"/>
    </source>
</evidence>